<dbReference type="AlphaFoldDB" id="A0ABD5QEU8"/>
<keyword evidence="5" id="KW-0418">Kinase</keyword>
<sequence>MGSNVAGAPEGVEMTSGDEATREEESIADLLHPRLRDADEAFFRTLVENTSEGILTIDAESTILFANPAIERILGYEPAELVGSSKLEIIPDRLKAVHERRLQQYIETGERNIDWDGVELPARHEDGHEVPVTISLREHEFRGERLFTGIFRDVSREKAQEERLEDQNERLERFASVLSHDLRNPLNVAQGYTELIAAENEDGDGDERVEELAESLDRMEELIEDMLELAQQEGGLGTTRRLSVEEVVRETWGWVRTDDADLTVEAPGSIDADRSRLASLLENLFRNAVEHGSPSHRSQARDDAVEHGGNDVTVRVGGLEDGEGFYVEDSGEGIPEDARTAVFEQGYTTSAEGTGIGLSIVEEVADAHDWTVRVGESEEGGARFEFHV</sequence>
<evidence type="ECO:0000256" key="1">
    <source>
        <dbReference type="ARBA" id="ARBA00000085"/>
    </source>
</evidence>
<dbReference type="SUPFAM" id="SSF55785">
    <property type="entry name" value="PYP-like sensor domain (PAS domain)"/>
    <property type="match status" value="1"/>
</dbReference>
<dbReference type="SMART" id="SM00091">
    <property type="entry name" value="PAS"/>
    <property type="match status" value="1"/>
</dbReference>
<feature type="compositionally biased region" description="Basic and acidic residues" evidence="7">
    <location>
        <begin position="299"/>
        <end position="309"/>
    </location>
</feature>
<evidence type="ECO:0000313" key="11">
    <source>
        <dbReference type="Proteomes" id="UP001595925"/>
    </source>
</evidence>
<proteinExistence type="predicted"/>
<dbReference type="SMART" id="SM00387">
    <property type="entry name" value="HATPase_c"/>
    <property type="match status" value="1"/>
</dbReference>
<dbReference type="InterPro" id="IPR036890">
    <property type="entry name" value="HATPase_C_sf"/>
</dbReference>
<dbReference type="Gene3D" id="1.10.287.130">
    <property type="match status" value="1"/>
</dbReference>
<evidence type="ECO:0000256" key="4">
    <source>
        <dbReference type="ARBA" id="ARBA00022679"/>
    </source>
</evidence>
<dbReference type="InterPro" id="IPR003661">
    <property type="entry name" value="HisK_dim/P_dom"/>
</dbReference>
<dbReference type="PROSITE" id="PS50109">
    <property type="entry name" value="HIS_KIN"/>
    <property type="match status" value="1"/>
</dbReference>
<feature type="domain" description="PAS" evidence="9">
    <location>
        <begin position="39"/>
        <end position="109"/>
    </location>
</feature>
<dbReference type="InterPro" id="IPR003594">
    <property type="entry name" value="HATPase_dom"/>
</dbReference>
<dbReference type="SMART" id="SM00388">
    <property type="entry name" value="HisKA"/>
    <property type="match status" value="1"/>
</dbReference>
<dbReference type="SUPFAM" id="SSF47384">
    <property type="entry name" value="Homodimeric domain of signal transducing histidine kinase"/>
    <property type="match status" value="1"/>
</dbReference>
<protein>
    <recommendedName>
        <fullName evidence="2">histidine kinase</fullName>
        <ecNumber evidence="2">2.7.13.3</ecNumber>
    </recommendedName>
</protein>
<dbReference type="NCBIfam" id="TIGR00229">
    <property type="entry name" value="sensory_box"/>
    <property type="match status" value="1"/>
</dbReference>
<dbReference type="Pfam" id="PF00989">
    <property type="entry name" value="PAS"/>
    <property type="match status" value="1"/>
</dbReference>
<evidence type="ECO:0000256" key="3">
    <source>
        <dbReference type="ARBA" id="ARBA00022553"/>
    </source>
</evidence>
<keyword evidence="3" id="KW-0597">Phosphoprotein</keyword>
<feature type="region of interest" description="Disordered" evidence="7">
    <location>
        <begin position="1"/>
        <end position="24"/>
    </location>
</feature>
<dbReference type="PRINTS" id="PR00344">
    <property type="entry name" value="BCTRLSENSOR"/>
</dbReference>
<dbReference type="InterPro" id="IPR005467">
    <property type="entry name" value="His_kinase_dom"/>
</dbReference>
<name>A0ABD5QEU8_9EURY</name>
<dbReference type="Pfam" id="PF02518">
    <property type="entry name" value="HATPase_c"/>
    <property type="match status" value="1"/>
</dbReference>
<keyword evidence="11" id="KW-1185">Reference proteome</keyword>
<dbReference type="InterPro" id="IPR004358">
    <property type="entry name" value="Sig_transdc_His_kin-like_C"/>
</dbReference>
<dbReference type="PANTHER" id="PTHR43711">
    <property type="entry name" value="TWO-COMPONENT HISTIDINE KINASE"/>
    <property type="match status" value="1"/>
</dbReference>
<dbReference type="InterPro" id="IPR036097">
    <property type="entry name" value="HisK_dim/P_sf"/>
</dbReference>
<feature type="region of interest" description="Disordered" evidence="7">
    <location>
        <begin position="290"/>
        <end position="311"/>
    </location>
</feature>
<feature type="domain" description="Histidine kinase" evidence="8">
    <location>
        <begin position="177"/>
        <end position="388"/>
    </location>
</feature>
<dbReference type="InterPro" id="IPR013767">
    <property type="entry name" value="PAS_fold"/>
</dbReference>
<evidence type="ECO:0000256" key="2">
    <source>
        <dbReference type="ARBA" id="ARBA00012438"/>
    </source>
</evidence>
<accession>A0ABD5QEU8</accession>
<keyword evidence="6" id="KW-0902">Two-component regulatory system</keyword>
<comment type="caution">
    <text evidence="10">The sequence shown here is derived from an EMBL/GenBank/DDBJ whole genome shotgun (WGS) entry which is preliminary data.</text>
</comment>
<dbReference type="GO" id="GO:0004673">
    <property type="term" value="F:protein histidine kinase activity"/>
    <property type="evidence" value="ECO:0007669"/>
    <property type="project" value="UniProtKB-EC"/>
</dbReference>
<dbReference type="CDD" id="cd00130">
    <property type="entry name" value="PAS"/>
    <property type="match status" value="1"/>
</dbReference>
<evidence type="ECO:0000259" key="8">
    <source>
        <dbReference type="PROSITE" id="PS50109"/>
    </source>
</evidence>
<dbReference type="Proteomes" id="UP001595925">
    <property type="component" value="Unassembled WGS sequence"/>
</dbReference>
<gene>
    <name evidence="10" type="ORF">ACFPFO_10510</name>
</gene>
<dbReference type="EC" id="2.7.13.3" evidence="2"/>
<dbReference type="PANTHER" id="PTHR43711:SF1">
    <property type="entry name" value="HISTIDINE KINASE 1"/>
    <property type="match status" value="1"/>
</dbReference>
<reference evidence="10 11" key="1">
    <citation type="journal article" date="2019" name="Int. J. Syst. Evol. Microbiol.">
        <title>The Global Catalogue of Microorganisms (GCM) 10K type strain sequencing project: providing services to taxonomists for standard genome sequencing and annotation.</title>
        <authorList>
            <consortium name="The Broad Institute Genomics Platform"/>
            <consortium name="The Broad Institute Genome Sequencing Center for Infectious Disease"/>
            <person name="Wu L."/>
            <person name="Ma J."/>
        </authorList>
    </citation>
    <scope>NUCLEOTIDE SEQUENCE [LARGE SCALE GENOMIC DNA]</scope>
    <source>
        <strain evidence="10 11">CGMCC 1.15824</strain>
    </source>
</reference>
<dbReference type="GO" id="GO:0000160">
    <property type="term" value="P:phosphorelay signal transduction system"/>
    <property type="evidence" value="ECO:0007669"/>
    <property type="project" value="UniProtKB-KW"/>
</dbReference>
<organism evidence="10 11">
    <name type="scientific">Saliphagus infecundisoli</name>
    <dbReference type="NCBI Taxonomy" id="1849069"/>
    <lineage>
        <taxon>Archaea</taxon>
        <taxon>Methanobacteriati</taxon>
        <taxon>Methanobacteriota</taxon>
        <taxon>Stenosarchaea group</taxon>
        <taxon>Halobacteria</taxon>
        <taxon>Halobacteriales</taxon>
        <taxon>Natrialbaceae</taxon>
        <taxon>Saliphagus</taxon>
    </lineage>
</organism>
<evidence type="ECO:0000256" key="5">
    <source>
        <dbReference type="ARBA" id="ARBA00022777"/>
    </source>
</evidence>
<dbReference type="Gene3D" id="3.30.450.20">
    <property type="entry name" value="PAS domain"/>
    <property type="match status" value="1"/>
</dbReference>
<dbReference type="EMBL" id="JBHSJG010000036">
    <property type="protein sequence ID" value="MFC4988180.1"/>
    <property type="molecule type" value="Genomic_DNA"/>
</dbReference>
<comment type="catalytic activity">
    <reaction evidence="1">
        <text>ATP + protein L-histidine = ADP + protein N-phospho-L-histidine.</text>
        <dbReference type="EC" id="2.7.13.3"/>
    </reaction>
</comment>
<evidence type="ECO:0000256" key="6">
    <source>
        <dbReference type="ARBA" id="ARBA00023012"/>
    </source>
</evidence>
<dbReference type="Gene3D" id="3.30.565.10">
    <property type="entry name" value="Histidine kinase-like ATPase, C-terminal domain"/>
    <property type="match status" value="1"/>
</dbReference>
<dbReference type="InterPro" id="IPR000014">
    <property type="entry name" value="PAS"/>
</dbReference>
<dbReference type="CDD" id="cd00082">
    <property type="entry name" value="HisKA"/>
    <property type="match status" value="1"/>
</dbReference>
<dbReference type="RefSeq" id="WP_224827050.1">
    <property type="nucleotide sequence ID" value="NZ_JAIVEF010000001.1"/>
</dbReference>
<evidence type="ECO:0000256" key="7">
    <source>
        <dbReference type="SAM" id="MobiDB-lite"/>
    </source>
</evidence>
<keyword evidence="4" id="KW-0808">Transferase</keyword>
<dbReference type="InterPro" id="IPR050736">
    <property type="entry name" value="Sensor_HK_Regulatory"/>
</dbReference>
<dbReference type="InterPro" id="IPR035965">
    <property type="entry name" value="PAS-like_dom_sf"/>
</dbReference>
<dbReference type="PROSITE" id="PS50112">
    <property type="entry name" value="PAS"/>
    <property type="match status" value="1"/>
</dbReference>
<dbReference type="SUPFAM" id="SSF55874">
    <property type="entry name" value="ATPase domain of HSP90 chaperone/DNA topoisomerase II/histidine kinase"/>
    <property type="match status" value="1"/>
</dbReference>
<evidence type="ECO:0000259" key="9">
    <source>
        <dbReference type="PROSITE" id="PS50112"/>
    </source>
</evidence>
<evidence type="ECO:0000313" key="10">
    <source>
        <dbReference type="EMBL" id="MFC4988180.1"/>
    </source>
</evidence>
<dbReference type="Pfam" id="PF00512">
    <property type="entry name" value="HisKA"/>
    <property type="match status" value="1"/>
</dbReference>